<evidence type="ECO:0000256" key="1">
    <source>
        <dbReference type="SAM" id="MobiDB-lite"/>
    </source>
</evidence>
<feature type="compositionally biased region" description="Basic and acidic residues" evidence="1">
    <location>
        <begin position="319"/>
        <end position="330"/>
    </location>
</feature>
<evidence type="ECO:0000313" key="2">
    <source>
        <dbReference type="EMBL" id="KAF5219968.1"/>
    </source>
</evidence>
<feature type="region of interest" description="Disordered" evidence="1">
    <location>
        <begin position="319"/>
        <end position="342"/>
    </location>
</feature>
<feature type="compositionally biased region" description="Acidic residues" evidence="1">
    <location>
        <begin position="545"/>
        <end position="554"/>
    </location>
</feature>
<reference evidence="2 3" key="1">
    <citation type="journal article" date="2019" name="Genome Biol. Evol.">
        <title>Nanopore Sequencing Significantly Improves Genome Assembly of the Protozoan Parasite Trypanosoma cruzi.</title>
        <authorList>
            <person name="Diaz-Viraque F."/>
            <person name="Pita S."/>
            <person name="Greif G."/>
            <person name="de Souza R.C.M."/>
            <person name="Iraola G."/>
            <person name="Robello C."/>
        </authorList>
    </citation>
    <scope>NUCLEOTIDE SEQUENCE [LARGE SCALE GENOMIC DNA]</scope>
    <source>
        <strain evidence="2 3">Berenice</strain>
    </source>
</reference>
<organism evidence="2 3">
    <name type="scientific">Trypanosoma cruzi</name>
    <dbReference type="NCBI Taxonomy" id="5693"/>
    <lineage>
        <taxon>Eukaryota</taxon>
        <taxon>Discoba</taxon>
        <taxon>Euglenozoa</taxon>
        <taxon>Kinetoplastea</taxon>
        <taxon>Metakinetoplastina</taxon>
        <taxon>Trypanosomatida</taxon>
        <taxon>Trypanosomatidae</taxon>
        <taxon>Trypanosoma</taxon>
        <taxon>Schizotrypanum</taxon>
    </lineage>
</organism>
<dbReference type="VEuPathDB" id="TriTrypDB:ECC02_007087"/>
<dbReference type="VEuPathDB" id="TriTrypDB:BCY84_04534"/>
<sequence>MALVSRTFAEYYHALVTREPLPDELLKRVYREETGERKRIEAELDAAVNDLRHVIGIMIGERKKNRDTQSCRQITYDKHTLQVMEQEKAVWLPPIPPRSVMPPRRRFFPGFPFTKYNRLAEEEQELRHWLSSLEARQRVPIEEACSHSWLLLLCFHQCNEQETNGRARVEREEDEERLRIRRDVFRLAPPDYFRYLWMERYGTKSEPKEKTFYELCEESREAIENEEQDDWRCMMRWLFDMYGVSLFSVIRREVAERYEIEELENNELWLSIVSLSRKTFGPYGKHTAALAWHAGGRPNLIRSLTSLAAGHDTREAAEKLRWDAEEERRASAPHGPLEEASYDEMNDAWRELELEQKSADGKMNKTSPETYSTAHASSKESSREEKFSTTKPEPETASVPEEHRGSRKVSGAVPEGEEYPTEAEAERPVATDEDGHAPETASVPEEHRGSRKVSGAVPEGEEYPTEAERPVAADEDGHAPETASVPEEHRGSRKVSGAVPEGEEYPTEAEAERPVATDEDGHAPETASVPEEHRGSRKVSGAVPEGEEYPTEAG</sequence>
<accession>A0A7J6Y1F8</accession>
<feature type="compositionally biased region" description="Basic and acidic residues" evidence="1">
    <location>
        <begin position="424"/>
        <end position="437"/>
    </location>
</feature>
<comment type="caution">
    <text evidence="2">The sequence shown here is derived from an EMBL/GenBank/DDBJ whole genome shotgun (WGS) entry which is preliminary data.</text>
</comment>
<dbReference type="EMBL" id="JABDHM010000060">
    <property type="protein sequence ID" value="KAF5219968.1"/>
    <property type="molecule type" value="Genomic_DNA"/>
</dbReference>
<evidence type="ECO:0000313" key="3">
    <source>
        <dbReference type="Proteomes" id="UP000583944"/>
    </source>
</evidence>
<feature type="region of interest" description="Disordered" evidence="1">
    <location>
        <begin position="357"/>
        <end position="554"/>
    </location>
</feature>
<feature type="compositionally biased region" description="Basic and acidic residues" evidence="1">
    <location>
        <begin position="466"/>
        <end position="479"/>
    </location>
</feature>
<protein>
    <submittedName>
        <fullName evidence="2">Uncharacterized protein</fullName>
    </submittedName>
</protein>
<dbReference type="Proteomes" id="UP000583944">
    <property type="component" value="Unassembled WGS sequence"/>
</dbReference>
<feature type="compositionally biased region" description="Polar residues" evidence="1">
    <location>
        <begin position="364"/>
        <end position="376"/>
    </location>
</feature>
<proteinExistence type="predicted"/>
<dbReference type="AlphaFoldDB" id="A0A7J6Y1F8"/>
<feature type="compositionally biased region" description="Basic and acidic residues" evidence="1">
    <location>
        <begin position="510"/>
        <end position="523"/>
    </location>
</feature>
<feature type="compositionally biased region" description="Basic and acidic residues" evidence="1">
    <location>
        <begin position="377"/>
        <end position="404"/>
    </location>
</feature>
<gene>
    <name evidence="2" type="ORF">ECC02_007087</name>
</gene>
<name>A0A7J6Y1F8_TRYCR</name>